<keyword evidence="13" id="KW-1185">Reference proteome</keyword>
<keyword evidence="5" id="KW-0547">Nucleotide-binding</keyword>
<evidence type="ECO:0000256" key="8">
    <source>
        <dbReference type="ARBA" id="ARBA00023136"/>
    </source>
</evidence>
<dbReference type="GO" id="GO:0005524">
    <property type="term" value="F:ATP binding"/>
    <property type="evidence" value="ECO:0007669"/>
    <property type="project" value="UniProtKB-KW"/>
</dbReference>
<comment type="subcellular location">
    <subcellularLocation>
        <location evidence="1">Cell membrane</location>
        <topology evidence="1">Multi-pass membrane protein</topology>
    </subcellularLocation>
</comment>
<dbReference type="PROSITE" id="PS50929">
    <property type="entry name" value="ABC_TM1F"/>
    <property type="match status" value="1"/>
</dbReference>
<feature type="transmembrane region" description="Helical" evidence="9">
    <location>
        <begin position="85"/>
        <end position="105"/>
    </location>
</feature>
<keyword evidence="6 12" id="KW-0067">ATP-binding</keyword>
<dbReference type="STRING" id="573321.SAMN04488505_112115"/>
<dbReference type="Pfam" id="PF00005">
    <property type="entry name" value="ABC_tran"/>
    <property type="match status" value="1"/>
</dbReference>
<keyword evidence="3" id="KW-1003">Cell membrane</keyword>
<evidence type="ECO:0000259" key="10">
    <source>
        <dbReference type="PROSITE" id="PS50893"/>
    </source>
</evidence>
<evidence type="ECO:0000256" key="7">
    <source>
        <dbReference type="ARBA" id="ARBA00022989"/>
    </source>
</evidence>
<feature type="transmembrane region" description="Helical" evidence="9">
    <location>
        <begin position="259"/>
        <end position="284"/>
    </location>
</feature>
<dbReference type="InterPro" id="IPR017871">
    <property type="entry name" value="ABC_transporter-like_CS"/>
</dbReference>
<feature type="transmembrane region" description="Helical" evidence="9">
    <location>
        <begin position="190"/>
        <end position="210"/>
    </location>
</feature>
<evidence type="ECO:0000256" key="9">
    <source>
        <dbReference type="SAM" id="Phobius"/>
    </source>
</evidence>
<gene>
    <name evidence="12" type="ORF">SAMN04488505_112115</name>
</gene>
<dbReference type="SMART" id="SM00382">
    <property type="entry name" value="AAA"/>
    <property type="match status" value="1"/>
</dbReference>
<evidence type="ECO:0000313" key="13">
    <source>
        <dbReference type="Proteomes" id="UP000198984"/>
    </source>
</evidence>
<dbReference type="PROSITE" id="PS00211">
    <property type="entry name" value="ABC_TRANSPORTER_1"/>
    <property type="match status" value="1"/>
</dbReference>
<feature type="transmembrane region" description="Helical" evidence="9">
    <location>
        <begin position="290"/>
        <end position="312"/>
    </location>
</feature>
<dbReference type="Proteomes" id="UP000198984">
    <property type="component" value="Unassembled WGS sequence"/>
</dbReference>
<dbReference type="GO" id="GO:0016887">
    <property type="term" value="F:ATP hydrolysis activity"/>
    <property type="evidence" value="ECO:0007669"/>
    <property type="project" value="InterPro"/>
</dbReference>
<reference evidence="12 13" key="1">
    <citation type="submission" date="2016-10" db="EMBL/GenBank/DDBJ databases">
        <authorList>
            <person name="de Groot N.N."/>
        </authorList>
    </citation>
    <scope>NUCLEOTIDE SEQUENCE [LARGE SCALE GENOMIC DNA]</scope>
    <source>
        <strain evidence="12 13">DSM 21039</strain>
    </source>
</reference>
<evidence type="ECO:0000259" key="11">
    <source>
        <dbReference type="PROSITE" id="PS50929"/>
    </source>
</evidence>
<accession>A0A1H8IX60</accession>
<protein>
    <submittedName>
        <fullName evidence="12">ATP-binding cassette, subfamily B</fullName>
    </submittedName>
</protein>
<dbReference type="AlphaFoldDB" id="A0A1H8IX60"/>
<feature type="domain" description="ABC transporter" evidence="10">
    <location>
        <begin position="364"/>
        <end position="599"/>
    </location>
</feature>
<dbReference type="InterPro" id="IPR003439">
    <property type="entry name" value="ABC_transporter-like_ATP-bd"/>
</dbReference>
<dbReference type="PANTHER" id="PTHR43394:SF1">
    <property type="entry name" value="ATP-BINDING CASSETTE SUB-FAMILY B MEMBER 10, MITOCHONDRIAL"/>
    <property type="match status" value="1"/>
</dbReference>
<dbReference type="InterPro" id="IPR003593">
    <property type="entry name" value="AAA+_ATPase"/>
</dbReference>
<dbReference type="Gene3D" id="1.20.1560.10">
    <property type="entry name" value="ABC transporter type 1, transmembrane domain"/>
    <property type="match status" value="1"/>
</dbReference>
<dbReference type="CDD" id="cd18547">
    <property type="entry name" value="ABC_6TM_Tm288_like"/>
    <property type="match status" value="1"/>
</dbReference>
<evidence type="ECO:0000313" key="12">
    <source>
        <dbReference type="EMBL" id="SEN73174.1"/>
    </source>
</evidence>
<dbReference type="PANTHER" id="PTHR43394">
    <property type="entry name" value="ATP-DEPENDENT PERMEASE MDL1, MITOCHONDRIAL"/>
    <property type="match status" value="1"/>
</dbReference>
<dbReference type="SUPFAM" id="SSF90123">
    <property type="entry name" value="ABC transporter transmembrane region"/>
    <property type="match status" value="1"/>
</dbReference>
<evidence type="ECO:0000256" key="4">
    <source>
        <dbReference type="ARBA" id="ARBA00022692"/>
    </source>
</evidence>
<dbReference type="GO" id="GO:0015421">
    <property type="term" value="F:ABC-type oligopeptide transporter activity"/>
    <property type="evidence" value="ECO:0007669"/>
    <property type="project" value="TreeGrafter"/>
</dbReference>
<dbReference type="Pfam" id="PF00664">
    <property type="entry name" value="ABC_membrane"/>
    <property type="match status" value="1"/>
</dbReference>
<dbReference type="PROSITE" id="PS50893">
    <property type="entry name" value="ABC_TRANSPORTER_2"/>
    <property type="match status" value="1"/>
</dbReference>
<dbReference type="Gene3D" id="3.40.50.300">
    <property type="entry name" value="P-loop containing nucleotide triphosphate hydrolases"/>
    <property type="match status" value="1"/>
</dbReference>
<dbReference type="InterPro" id="IPR027417">
    <property type="entry name" value="P-loop_NTPase"/>
</dbReference>
<keyword evidence="2" id="KW-0813">Transport</keyword>
<evidence type="ECO:0000256" key="1">
    <source>
        <dbReference type="ARBA" id="ARBA00004651"/>
    </source>
</evidence>
<evidence type="ECO:0000256" key="6">
    <source>
        <dbReference type="ARBA" id="ARBA00022840"/>
    </source>
</evidence>
<feature type="transmembrane region" description="Helical" evidence="9">
    <location>
        <begin position="48"/>
        <end position="73"/>
    </location>
</feature>
<dbReference type="SUPFAM" id="SSF52540">
    <property type="entry name" value="P-loop containing nucleoside triphosphate hydrolases"/>
    <property type="match status" value="1"/>
</dbReference>
<evidence type="ECO:0000256" key="3">
    <source>
        <dbReference type="ARBA" id="ARBA00022475"/>
    </source>
</evidence>
<feature type="domain" description="ABC transmembrane type-1" evidence="11">
    <location>
        <begin position="50"/>
        <end position="330"/>
    </location>
</feature>
<dbReference type="InterPro" id="IPR039421">
    <property type="entry name" value="Type_1_exporter"/>
</dbReference>
<dbReference type="InterPro" id="IPR036640">
    <property type="entry name" value="ABC1_TM_sf"/>
</dbReference>
<dbReference type="FunFam" id="3.40.50.300:FF:000854">
    <property type="entry name" value="Multidrug ABC transporter ATP-binding protein"/>
    <property type="match status" value="1"/>
</dbReference>
<keyword evidence="7 9" id="KW-1133">Transmembrane helix</keyword>
<evidence type="ECO:0000256" key="5">
    <source>
        <dbReference type="ARBA" id="ARBA00022741"/>
    </source>
</evidence>
<feature type="transmembrane region" description="Helical" evidence="9">
    <location>
        <begin position="163"/>
        <end position="184"/>
    </location>
</feature>
<keyword evidence="8 9" id="KW-0472">Membrane</keyword>
<sequence>MYRSINHNAAPITMNYNLNSTADPAQKTSTFSALKKLFRFLAAEQKTLMLAFFTIIVSSGLNLTGPIIIGYTIDHFIQNHQYSNVLLFCGLLLLVYTAAFVANYLQARLMGGIGQRMLFNLRNAVFAKLQELPVAFFNQNKTGDLISRINNDTDKVNQFFSQYLLQFVSNIFLMTGSGIFLLSIHPRLGGAALVPAASLLIFTRLISPWVRRKNAANMKSTGSMSAEIQESLNNFKVIIAFNRRDYFRKRFDEVNKQNYGTAIGAGMANNVFMPVFGLCAQLAQLTVLTYGIYLVSTGQFTIGMLISFFAYVTSFYNPIRQLSVLWANFQVALAGWDRISQILTLQSDLPLLATAAESNNTAVMEFRNVQFRYPDSPPVLHNVSFTMEQGKTYALVGPTGGGKTTTASLIARLYDPTEGQVFLNGKDIRTYEAATRSSKIGFILQEPFLFSGTLRDNILFGNAEYVGMTNEQLSEVIKEAHLESLLARFEQGLDTKILTSGDAVSLGQKQLIAFIRAVLRKPELLILDEATANIDTITEQLLEKILQQLPDTTTRVIIAHRLNTIENADEIFFVNAGEVIRAGSLEHAVNMLLHEKRAS</sequence>
<keyword evidence="4 9" id="KW-0812">Transmembrane</keyword>
<dbReference type="InterPro" id="IPR011527">
    <property type="entry name" value="ABC1_TM_dom"/>
</dbReference>
<proteinExistence type="predicted"/>
<dbReference type="GO" id="GO:0005886">
    <property type="term" value="C:plasma membrane"/>
    <property type="evidence" value="ECO:0007669"/>
    <property type="project" value="UniProtKB-SubCell"/>
</dbReference>
<name>A0A1H8IX60_9BACT</name>
<evidence type="ECO:0000256" key="2">
    <source>
        <dbReference type="ARBA" id="ARBA00022448"/>
    </source>
</evidence>
<organism evidence="12 13">
    <name type="scientific">Chitinophaga rupis</name>
    <dbReference type="NCBI Taxonomy" id="573321"/>
    <lineage>
        <taxon>Bacteria</taxon>
        <taxon>Pseudomonadati</taxon>
        <taxon>Bacteroidota</taxon>
        <taxon>Chitinophagia</taxon>
        <taxon>Chitinophagales</taxon>
        <taxon>Chitinophagaceae</taxon>
        <taxon>Chitinophaga</taxon>
    </lineage>
</organism>
<dbReference type="EMBL" id="FOBB01000012">
    <property type="protein sequence ID" value="SEN73174.1"/>
    <property type="molecule type" value="Genomic_DNA"/>
</dbReference>